<feature type="domain" description="BED-type" evidence="12">
    <location>
        <begin position="132"/>
        <end position="190"/>
    </location>
</feature>
<dbReference type="Pfam" id="PF05699">
    <property type="entry name" value="Dimer_Tnp_hAT"/>
    <property type="match status" value="1"/>
</dbReference>
<keyword evidence="14" id="KW-1185">Reference proteome</keyword>
<evidence type="ECO:0000256" key="3">
    <source>
        <dbReference type="ARBA" id="ARBA00022771"/>
    </source>
</evidence>
<reference evidence="13 14" key="1">
    <citation type="journal article" date="2015" name="Genome Biol. Evol.">
        <title>Comparative Genomics of a Bacterivorous Green Alga Reveals Evolutionary Causalities and Consequences of Phago-Mixotrophic Mode of Nutrition.</title>
        <authorList>
            <person name="Burns J.A."/>
            <person name="Paasch A."/>
            <person name="Narechania A."/>
            <person name="Kim E."/>
        </authorList>
    </citation>
    <scope>NUCLEOTIDE SEQUENCE [LARGE SCALE GENOMIC DNA]</scope>
    <source>
        <strain evidence="13 14">PLY_AMNH</strain>
    </source>
</reference>
<feature type="region of interest" description="Disordered" evidence="10">
    <location>
        <begin position="194"/>
        <end position="219"/>
    </location>
</feature>
<keyword evidence="5" id="KW-0805">Transcription regulation</keyword>
<keyword evidence="3 9" id="KW-0863">Zinc-finger</keyword>
<feature type="region of interest" description="Disordered" evidence="10">
    <location>
        <begin position="1"/>
        <end position="36"/>
    </location>
</feature>
<sequence>MGKRGRGSKPNHVKLVAQGKGPTKRTQQTPFDPAGSDDIVYSVREIKAERVAKGNAQWLVGWENFPDAKHDTWEPVENLAGLETLISEFRQQFKEEQELLEAQAAEKKKSKELEKESRGEDDGFVEGAGGGKRRSAVWRHHMVKLDKETGRILETRCNLCADAQPVKYPGNTTNMRGHLSCLHKDAYCKMVAPNGGSSGGGDPDDPGDDADEGSSARRGTLEAVLPQITTAQREELHKRITFWLIRNKRPLTLPENDTDFREIFDYIFVGGYIPPSYKLAVQRILEFSAEGKLKVTNLATWYMRQQVSIQMYDIENPVKAHTAMPNPDGSIYKNHRLDLLEWDVVKESVYFLTQVMHASDLLQGTKYATVNLILPIIGKVAYYADENTQLKFENETVRVANESVKHARKLFNTDLCARFFNSLQDCKLEDWCVATAMDPRDKDFEFRNMSRWRRGTLTAEQAVKWARDAWEADWKPEPKCTEVGTVEGVQVSKKRKAKGGKAVTVACFLADSDEEEEDACETVELSPEGDCLDELTKYLAYPKAKADVDPLAWWKVHKHEFPHLSKMARQFLSTPASTAGVERAFSAVGHMHSNLRKCVTEGTIQHTLMASMNV</sequence>
<dbReference type="InterPro" id="IPR016197">
    <property type="entry name" value="Chromo-like_dom_sf"/>
</dbReference>
<evidence type="ECO:0000313" key="13">
    <source>
        <dbReference type="EMBL" id="KAK3234192.1"/>
    </source>
</evidence>
<dbReference type="EMBL" id="LGRX02035542">
    <property type="protein sequence ID" value="KAK3234192.1"/>
    <property type="molecule type" value="Genomic_DNA"/>
</dbReference>
<dbReference type="GO" id="GO:0008270">
    <property type="term" value="F:zinc ion binding"/>
    <property type="evidence" value="ECO:0007669"/>
    <property type="project" value="UniProtKB-KW"/>
</dbReference>
<keyword evidence="2" id="KW-0479">Metal-binding</keyword>
<evidence type="ECO:0000259" key="12">
    <source>
        <dbReference type="PROSITE" id="PS50808"/>
    </source>
</evidence>
<feature type="domain" description="Chromo" evidence="11">
    <location>
        <begin position="41"/>
        <end position="101"/>
    </location>
</feature>
<keyword evidence="7" id="KW-0804">Transcription</keyword>
<feature type="compositionally biased region" description="Basic residues" evidence="10">
    <location>
        <begin position="1"/>
        <end position="12"/>
    </location>
</feature>
<dbReference type="InterPro" id="IPR052035">
    <property type="entry name" value="ZnF_BED_domain_contain"/>
</dbReference>
<evidence type="ECO:0000256" key="8">
    <source>
        <dbReference type="ARBA" id="ARBA00023242"/>
    </source>
</evidence>
<name>A0AAE0BEL2_9CHLO</name>
<protein>
    <submittedName>
        <fullName evidence="13">Uncharacterized protein</fullName>
    </submittedName>
</protein>
<dbReference type="GO" id="GO:0046983">
    <property type="term" value="F:protein dimerization activity"/>
    <property type="evidence" value="ECO:0007669"/>
    <property type="project" value="InterPro"/>
</dbReference>
<organism evidence="13 14">
    <name type="scientific">Cymbomonas tetramitiformis</name>
    <dbReference type="NCBI Taxonomy" id="36881"/>
    <lineage>
        <taxon>Eukaryota</taxon>
        <taxon>Viridiplantae</taxon>
        <taxon>Chlorophyta</taxon>
        <taxon>Pyramimonadophyceae</taxon>
        <taxon>Pyramimonadales</taxon>
        <taxon>Pyramimonadaceae</taxon>
        <taxon>Cymbomonas</taxon>
    </lineage>
</organism>
<dbReference type="CDD" id="cd00024">
    <property type="entry name" value="CD_CSD"/>
    <property type="match status" value="1"/>
</dbReference>
<evidence type="ECO:0000256" key="10">
    <source>
        <dbReference type="SAM" id="MobiDB-lite"/>
    </source>
</evidence>
<evidence type="ECO:0000256" key="4">
    <source>
        <dbReference type="ARBA" id="ARBA00022833"/>
    </source>
</evidence>
<dbReference type="Gene3D" id="2.40.50.40">
    <property type="match status" value="1"/>
</dbReference>
<accession>A0AAE0BEL2</accession>
<evidence type="ECO:0000259" key="11">
    <source>
        <dbReference type="PROSITE" id="PS50013"/>
    </source>
</evidence>
<feature type="compositionally biased region" description="Basic and acidic residues" evidence="10">
    <location>
        <begin position="105"/>
        <end position="121"/>
    </location>
</feature>
<feature type="region of interest" description="Disordered" evidence="10">
    <location>
        <begin position="105"/>
        <end position="131"/>
    </location>
</feature>
<dbReference type="GO" id="GO:0005634">
    <property type="term" value="C:nucleus"/>
    <property type="evidence" value="ECO:0007669"/>
    <property type="project" value="UniProtKB-SubCell"/>
</dbReference>
<dbReference type="SUPFAM" id="SSF53098">
    <property type="entry name" value="Ribonuclease H-like"/>
    <property type="match status" value="1"/>
</dbReference>
<comment type="caution">
    <text evidence="13">The sequence shown here is derived from an EMBL/GenBank/DDBJ whole genome shotgun (WGS) entry which is preliminary data.</text>
</comment>
<dbReference type="AlphaFoldDB" id="A0AAE0BEL2"/>
<dbReference type="InterPro" id="IPR003656">
    <property type="entry name" value="Znf_BED"/>
</dbReference>
<dbReference type="Proteomes" id="UP001190700">
    <property type="component" value="Unassembled WGS sequence"/>
</dbReference>
<evidence type="ECO:0000256" key="5">
    <source>
        <dbReference type="ARBA" id="ARBA00023015"/>
    </source>
</evidence>
<dbReference type="PROSITE" id="PS50013">
    <property type="entry name" value="CHROMO_2"/>
    <property type="match status" value="1"/>
</dbReference>
<proteinExistence type="predicted"/>
<dbReference type="PANTHER" id="PTHR46481:SF10">
    <property type="entry name" value="ZINC FINGER BED DOMAIN-CONTAINING PROTEIN 39"/>
    <property type="match status" value="1"/>
</dbReference>
<dbReference type="InterPro" id="IPR000953">
    <property type="entry name" value="Chromo/chromo_shadow_dom"/>
</dbReference>
<evidence type="ECO:0000256" key="9">
    <source>
        <dbReference type="PROSITE-ProRule" id="PRU00027"/>
    </source>
</evidence>
<evidence type="ECO:0000256" key="6">
    <source>
        <dbReference type="ARBA" id="ARBA00023125"/>
    </source>
</evidence>
<comment type="subcellular location">
    <subcellularLocation>
        <location evidence="1">Nucleus</location>
    </subcellularLocation>
</comment>
<feature type="compositionally biased region" description="Acidic residues" evidence="10">
    <location>
        <begin position="202"/>
        <end position="212"/>
    </location>
</feature>
<dbReference type="PROSITE" id="PS50808">
    <property type="entry name" value="ZF_BED"/>
    <property type="match status" value="1"/>
</dbReference>
<keyword evidence="6" id="KW-0238">DNA-binding</keyword>
<dbReference type="Pfam" id="PF00385">
    <property type="entry name" value="Chromo"/>
    <property type="match status" value="1"/>
</dbReference>
<evidence type="ECO:0000256" key="2">
    <source>
        <dbReference type="ARBA" id="ARBA00022723"/>
    </source>
</evidence>
<evidence type="ECO:0000313" key="14">
    <source>
        <dbReference type="Proteomes" id="UP001190700"/>
    </source>
</evidence>
<keyword evidence="4" id="KW-0862">Zinc</keyword>
<dbReference type="InterPro" id="IPR012337">
    <property type="entry name" value="RNaseH-like_sf"/>
</dbReference>
<keyword evidence="8" id="KW-0539">Nucleus</keyword>
<gene>
    <name evidence="13" type="ORF">CYMTET_55537</name>
</gene>
<dbReference type="InterPro" id="IPR008906">
    <property type="entry name" value="HATC_C_dom"/>
</dbReference>
<dbReference type="PANTHER" id="PTHR46481">
    <property type="entry name" value="ZINC FINGER BED DOMAIN-CONTAINING PROTEIN 4"/>
    <property type="match status" value="1"/>
</dbReference>
<evidence type="ECO:0000256" key="1">
    <source>
        <dbReference type="ARBA" id="ARBA00004123"/>
    </source>
</evidence>
<evidence type="ECO:0000256" key="7">
    <source>
        <dbReference type="ARBA" id="ARBA00023163"/>
    </source>
</evidence>
<dbReference type="GO" id="GO:0003677">
    <property type="term" value="F:DNA binding"/>
    <property type="evidence" value="ECO:0007669"/>
    <property type="project" value="UniProtKB-KW"/>
</dbReference>
<dbReference type="InterPro" id="IPR023780">
    <property type="entry name" value="Chromo_domain"/>
</dbReference>
<dbReference type="SUPFAM" id="SSF54160">
    <property type="entry name" value="Chromo domain-like"/>
    <property type="match status" value="1"/>
</dbReference>